<dbReference type="Pfam" id="PF03829">
    <property type="entry name" value="PTSIIA_gutA"/>
    <property type="match status" value="1"/>
</dbReference>
<evidence type="ECO:0000256" key="1">
    <source>
        <dbReference type="PROSITE-ProRule" id="PRU00420"/>
    </source>
</evidence>
<dbReference type="GO" id="GO:0005737">
    <property type="term" value="C:cytoplasm"/>
    <property type="evidence" value="ECO:0007669"/>
    <property type="project" value="InterPro"/>
</dbReference>
<dbReference type="SUPFAM" id="SSF141530">
    <property type="entry name" value="PTSIIA/GutA-like"/>
    <property type="match status" value="1"/>
</dbReference>
<dbReference type="InterPro" id="IPR004716">
    <property type="entry name" value="PTS_IIA_glucitol/sorbitol-sp"/>
</dbReference>
<dbReference type="InterPro" id="IPR036665">
    <property type="entry name" value="PTS_IIA_glucitol/sorbitol_sf"/>
</dbReference>
<dbReference type="GO" id="GO:0016301">
    <property type="term" value="F:kinase activity"/>
    <property type="evidence" value="ECO:0007669"/>
    <property type="project" value="TreeGrafter"/>
</dbReference>
<dbReference type="PANTHER" id="PTHR40398:SF1">
    <property type="entry name" value="PTS SYSTEM GLUCITOL_SORBITOL-SPECIFIC EIIA COMPONENT"/>
    <property type="match status" value="1"/>
</dbReference>
<organism evidence="2 3">
    <name type="scientific">Enterococcus avium</name>
    <name type="common">Streptococcus avium</name>
    <dbReference type="NCBI Taxonomy" id="33945"/>
    <lineage>
        <taxon>Bacteria</taxon>
        <taxon>Bacillati</taxon>
        <taxon>Bacillota</taxon>
        <taxon>Bacilli</taxon>
        <taxon>Lactobacillales</taxon>
        <taxon>Enterococcaceae</taxon>
        <taxon>Enterococcus</taxon>
    </lineage>
</organism>
<dbReference type="Gene3D" id="2.40.33.40">
    <property type="entry name" value="Phosphotransferase system, glucitol/sorbitol-specific IIA component"/>
    <property type="match status" value="1"/>
</dbReference>
<gene>
    <name evidence="2" type="ORF">EK398_17435</name>
</gene>
<dbReference type="Proteomes" id="UP000288388">
    <property type="component" value="Unassembled WGS sequence"/>
</dbReference>
<dbReference type="PANTHER" id="PTHR40398">
    <property type="entry name" value="PTS SYSTEM GLUCITOL/SORBITOL-SPECIFIC EIIA COMPONENT"/>
    <property type="match status" value="1"/>
</dbReference>
<protein>
    <submittedName>
        <fullName evidence="2">PTS sorbitol transporter subunit IIA</fullName>
    </submittedName>
</protein>
<comment type="caution">
    <text evidence="1">Lacks conserved residue(s) required for the propagation of feature annotation.</text>
</comment>
<dbReference type="EMBL" id="RYZS01000001">
    <property type="protein sequence ID" value="RVU96469.1"/>
    <property type="molecule type" value="Genomic_DNA"/>
</dbReference>
<dbReference type="PROSITE" id="PS51097">
    <property type="entry name" value="PTS_EIIA_TYPE_5"/>
    <property type="match status" value="1"/>
</dbReference>
<evidence type="ECO:0000313" key="2">
    <source>
        <dbReference type="EMBL" id="RVU96469.1"/>
    </source>
</evidence>
<comment type="caution">
    <text evidence="2">The sequence shown here is derived from an EMBL/GenBank/DDBJ whole genome shotgun (WGS) entry which is preliminary data.</text>
</comment>
<proteinExistence type="predicted"/>
<evidence type="ECO:0000313" key="3">
    <source>
        <dbReference type="Proteomes" id="UP000288388"/>
    </source>
</evidence>
<dbReference type="GO" id="GO:0008982">
    <property type="term" value="F:protein-N(PI)-phosphohistidine-sugar phosphotransferase activity"/>
    <property type="evidence" value="ECO:0007669"/>
    <property type="project" value="InterPro"/>
</dbReference>
<name>A0A437US82_ENTAV</name>
<accession>A0A437US82</accession>
<dbReference type="RefSeq" id="WP_127979680.1">
    <property type="nucleotide sequence ID" value="NZ_JAYEYR010000053.1"/>
</dbReference>
<reference evidence="2 3" key="1">
    <citation type="submission" date="2018-12" db="EMBL/GenBank/DDBJ databases">
        <title>A novel vanA-carrying plasmid in a clinical isolate of Enterococcus avium.</title>
        <authorList>
            <person name="Bernasconi O.J."/>
            <person name="Luzzaro F."/>
            <person name="Endimiani A."/>
        </authorList>
    </citation>
    <scope>NUCLEOTIDE SEQUENCE [LARGE SCALE GENOMIC DNA]</scope>
    <source>
        <strain evidence="2 3">LC0559/18</strain>
    </source>
</reference>
<dbReference type="GO" id="GO:0009401">
    <property type="term" value="P:phosphoenolpyruvate-dependent sugar phosphotransferase system"/>
    <property type="evidence" value="ECO:0007669"/>
    <property type="project" value="InterPro"/>
</dbReference>
<sequence>MKIFETRVIAIGQDAEEFKQENMLLFFGEEAPPELSDFCYKIMVTPIQERIVPDMVLCFNNERYAITAVGKVAEENLRQLGHITVNFDGAAISELPGTIHVEQQPLPTINVGDLVSIIRM</sequence>
<dbReference type="AlphaFoldDB" id="A0A437US82"/>